<evidence type="ECO:0008006" key="3">
    <source>
        <dbReference type="Google" id="ProtNLM"/>
    </source>
</evidence>
<keyword evidence="2" id="KW-1185">Reference proteome</keyword>
<dbReference type="Proteomes" id="UP000829354">
    <property type="component" value="Chromosome IV"/>
</dbReference>
<dbReference type="AlphaFoldDB" id="A0AAE9F1S7"/>
<proteinExistence type="predicted"/>
<sequence>MSSTSKEANKPSAERYLNKLYADLYHLVNSFQLFLQRHSAIPRLPLSCVSPICTVSSLMNRLVISTARRMASAAPKTSTGIEHAEKARQVAGGKPDWTLYKCDDYLKFDKYSYAHAEITMNKARVPQPSYKKADELPKVRS</sequence>
<accession>A0AAE9F1S7</accession>
<dbReference type="GO" id="GO:0005739">
    <property type="term" value="C:mitochondrion"/>
    <property type="evidence" value="ECO:0007669"/>
    <property type="project" value="InterPro"/>
</dbReference>
<protein>
    <recommendedName>
        <fullName evidence="3">NADH dehydrogenase [ubiquinone] flavoprotein 3, mitochondrial</fullName>
    </recommendedName>
</protein>
<evidence type="ECO:0000313" key="2">
    <source>
        <dbReference type="Proteomes" id="UP000829354"/>
    </source>
</evidence>
<dbReference type="GO" id="GO:0045271">
    <property type="term" value="C:respiratory chain complex I"/>
    <property type="evidence" value="ECO:0007669"/>
    <property type="project" value="InterPro"/>
</dbReference>
<name>A0AAE9F1S7_CAEBR</name>
<dbReference type="Pfam" id="PF15880">
    <property type="entry name" value="NDUFV3"/>
    <property type="match status" value="1"/>
</dbReference>
<reference evidence="1 2" key="1">
    <citation type="submission" date="2022-04" db="EMBL/GenBank/DDBJ databases">
        <title>Chromosome-level reference genomes for two strains of Caenorhabditis briggsae: an improved platform for comparative genomics.</title>
        <authorList>
            <person name="Stevens L."/>
            <person name="Andersen E."/>
        </authorList>
    </citation>
    <scope>NUCLEOTIDE SEQUENCE [LARGE SCALE GENOMIC DNA]</scope>
    <source>
        <strain evidence="1">VX34</strain>
        <tissue evidence="1">Whole-organism</tissue>
    </source>
</reference>
<dbReference type="InterPro" id="IPR026193">
    <property type="entry name" value="NDUFV3"/>
</dbReference>
<organism evidence="1 2">
    <name type="scientific">Caenorhabditis briggsae</name>
    <dbReference type="NCBI Taxonomy" id="6238"/>
    <lineage>
        <taxon>Eukaryota</taxon>
        <taxon>Metazoa</taxon>
        <taxon>Ecdysozoa</taxon>
        <taxon>Nematoda</taxon>
        <taxon>Chromadorea</taxon>
        <taxon>Rhabditida</taxon>
        <taxon>Rhabditina</taxon>
        <taxon>Rhabditomorpha</taxon>
        <taxon>Rhabditoidea</taxon>
        <taxon>Rhabditidae</taxon>
        <taxon>Peloderinae</taxon>
        <taxon>Caenorhabditis</taxon>
    </lineage>
</organism>
<evidence type="ECO:0000313" key="1">
    <source>
        <dbReference type="EMBL" id="UMM31032.1"/>
    </source>
</evidence>
<gene>
    <name evidence="1" type="ORF">L5515_012677</name>
</gene>
<dbReference type="EMBL" id="CP092623">
    <property type="protein sequence ID" value="UMM31032.1"/>
    <property type="molecule type" value="Genomic_DNA"/>
</dbReference>